<evidence type="ECO:0000256" key="4">
    <source>
        <dbReference type="ARBA" id="ARBA00023002"/>
    </source>
</evidence>
<dbReference type="GO" id="GO:0016705">
    <property type="term" value="F:oxidoreductase activity, acting on paired donors, with incorporation or reduction of molecular oxygen"/>
    <property type="evidence" value="ECO:0007669"/>
    <property type="project" value="InterPro"/>
</dbReference>
<feature type="non-terminal residue" evidence="7">
    <location>
        <position position="351"/>
    </location>
</feature>
<evidence type="ECO:0000256" key="5">
    <source>
        <dbReference type="ARBA" id="ARBA00023004"/>
    </source>
</evidence>
<dbReference type="GO" id="GO:0020037">
    <property type="term" value="F:heme binding"/>
    <property type="evidence" value="ECO:0007669"/>
    <property type="project" value="InterPro"/>
</dbReference>
<keyword evidence="6" id="KW-0472">Membrane</keyword>
<keyword evidence="4" id="KW-0560">Oxidoreductase</keyword>
<accession>A0A9P1EI83</accession>
<comment type="similarity">
    <text evidence="1">Belongs to the cytochrome P450 family.</text>
</comment>
<dbReference type="PANTHER" id="PTHR47955:SF11">
    <property type="entry name" value="4-HYDROXYPHENYLACETALDEHYDE OXIME MONOOXYGENASE"/>
    <property type="match status" value="1"/>
</dbReference>
<gene>
    <name evidence="7" type="ORF">CEURO_LOCUS18127</name>
</gene>
<name>A0A9P1EI83_CUSEU</name>
<evidence type="ECO:0000313" key="8">
    <source>
        <dbReference type="Proteomes" id="UP001152484"/>
    </source>
</evidence>
<dbReference type="PRINTS" id="PR00463">
    <property type="entry name" value="EP450I"/>
</dbReference>
<sequence>MENSIGFILLCMTLFIPTILCYYILRSRTRHRGLPTPPSPPRLPIIGHLHLLSDMPHRTFARLAKKLGPIFHLQLGQVPTVVISSARLAEQILKNHDHVFASRPQLIGAQYLSFGCSDITFSQYGPYWRQARKICVTELLSSKRVDSFRDIRDEEVKHLIETVSYHSECEVDMSELFFAMANNILCRIAFGKRFMSEHGGDGREKKDLVGVLTETQALLAGFCLGDFFPRWEWVNVVSGMKRRLMNNLRDLREVCNEIIDDHLRRAADGRREDFVDVLLKVQKRNDLEVRITDDNLKALVMDMFVAGTDTTSATLEWTMTSLATNPRVMKKAQDEVRKTVGDKGKVEESDL</sequence>
<protein>
    <submittedName>
        <fullName evidence="7">Uncharacterized protein</fullName>
    </submittedName>
</protein>
<dbReference type="GO" id="GO:0005506">
    <property type="term" value="F:iron ion binding"/>
    <property type="evidence" value="ECO:0007669"/>
    <property type="project" value="InterPro"/>
</dbReference>
<comment type="caution">
    <text evidence="7">The sequence shown here is derived from an EMBL/GenBank/DDBJ whole genome shotgun (WGS) entry which is preliminary data.</text>
</comment>
<evidence type="ECO:0000256" key="3">
    <source>
        <dbReference type="ARBA" id="ARBA00022723"/>
    </source>
</evidence>
<dbReference type="Gene3D" id="1.10.630.10">
    <property type="entry name" value="Cytochrome P450"/>
    <property type="match status" value="1"/>
</dbReference>
<dbReference type="OrthoDB" id="1055148at2759"/>
<dbReference type="PANTHER" id="PTHR47955">
    <property type="entry name" value="CYTOCHROME P450 FAMILY 71 PROTEIN"/>
    <property type="match status" value="1"/>
</dbReference>
<keyword evidence="6" id="KW-1133">Transmembrane helix</keyword>
<dbReference type="AlphaFoldDB" id="A0A9P1EI83"/>
<keyword evidence="6" id="KW-0812">Transmembrane</keyword>
<proteinExistence type="inferred from homology"/>
<evidence type="ECO:0000256" key="2">
    <source>
        <dbReference type="ARBA" id="ARBA00022617"/>
    </source>
</evidence>
<dbReference type="GO" id="GO:0004497">
    <property type="term" value="F:monooxygenase activity"/>
    <property type="evidence" value="ECO:0007669"/>
    <property type="project" value="InterPro"/>
</dbReference>
<evidence type="ECO:0000256" key="1">
    <source>
        <dbReference type="ARBA" id="ARBA00010617"/>
    </source>
</evidence>
<dbReference type="InterPro" id="IPR002401">
    <property type="entry name" value="Cyt_P450_E_grp-I"/>
</dbReference>
<dbReference type="Pfam" id="PF00067">
    <property type="entry name" value="p450"/>
    <property type="match status" value="1"/>
</dbReference>
<reference evidence="7" key="1">
    <citation type="submission" date="2022-07" db="EMBL/GenBank/DDBJ databases">
        <authorList>
            <person name="Macas J."/>
            <person name="Novak P."/>
            <person name="Neumann P."/>
        </authorList>
    </citation>
    <scope>NUCLEOTIDE SEQUENCE</scope>
</reference>
<dbReference type="InterPro" id="IPR036396">
    <property type="entry name" value="Cyt_P450_sf"/>
</dbReference>
<feature type="transmembrane region" description="Helical" evidence="6">
    <location>
        <begin position="6"/>
        <end position="25"/>
    </location>
</feature>
<keyword evidence="8" id="KW-1185">Reference proteome</keyword>
<dbReference type="EMBL" id="CAMAPE010000051">
    <property type="protein sequence ID" value="CAH9108472.1"/>
    <property type="molecule type" value="Genomic_DNA"/>
</dbReference>
<keyword evidence="2" id="KW-0349">Heme</keyword>
<dbReference type="Proteomes" id="UP001152484">
    <property type="component" value="Unassembled WGS sequence"/>
</dbReference>
<organism evidence="7 8">
    <name type="scientific">Cuscuta europaea</name>
    <name type="common">European dodder</name>
    <dbReference type="NCBI Taxonomy" id="41803"/>
    <lineage>
        <taxon>Eukaryota</taxon>
        <taxon>Viridiplantae</taxon>
        <taxon>Streptophyta</taxon>
        <taxon>Embryophyta</taxon>
        <taxon>Tracheophyta</taxon>
        <taxon>Spermatophyta</taxon>
        <taxon>Magnoliopsida</taxon>
        <taxon>eudicotyledons</taxon>
        <taxon>Gunneridae</taxon>
        <taxon>Pentapetalae</taxon>
        <taxon>asterids</taxon>
        <taxon>lamiids</taxon>
        <taxon>Solanales</taxon>
        <taxon>Convolvulaceae</taxon>
        <taxon>Cuscuteae</taxon>
        <taxon>Cuscuta</taxon>
        <taxon>Cuscuta subgen. Cuscuta</taxon>
    </lineage>
</organism>
<evidence type="ECO:0000313" key="7">
    <source>
        <dbReference type="EMBL" id="CAH9108472.1"/>
    </source>
</evidence>
<keyword evidence="5" id="KW-0408">Iron</keyword>
<evidence type="ECO:0000256" key="6">
    <source>
        <dbReference type="SAM" id="Phobius"/>
    </source>
</evidence>
<dbReference type="InterPro" id="IPR001128">
    <property type="entry name" value="Cyt_P450"/>
</dbReference>
<dbReference type="SUPFAM" id="SSF48264">
    <property type="entry name" value="Cytochrome P450"/>
    <property type="match status" value="1"/>
</dbReference>
<keyword evidence="3" id="KW-0479">Metal-binding</keyword>